<organism evidence="4 5">
    <name type="scientific">Umezawaea tangerina</name>
    <dbReference type="NCBI Taxonomy" id="84725"/>
    <lineage>
        <taxon>Bacteria</taxon>
        <taxon>Bacillati</taxon>
        <taxon>Actinomycetota</taxon>
        <taxon>Actinomycetes</taxon>
        <taxon>Pseudonocardiales</taxon>
        <taxon>Pseudonocardiaceae</taxon>
        <taxon>Umezawaea</taxon>
    </lineage>
</organism>
<dbReference type="Gene3D" id="3.40.50.720">
    <property type="entry name" value="NAD(P)-binding Rossmann-like Domain"/>
    <property type="match status" value="1"/>
</dbReference>
<dbReference type="InterPro" id="IPR013154">
    <property type="entry name" value="ADH-like_N"/>
</dbReference>
<dbReference type="SUPFAM" id="SSF51735">
    <property type="entry name" value="NAD(P)-binding Rossmann-fold domains"/>
    <property type="match status" value="1"/>
</dbReference>
<dbReference type="Gene3D" id="3.90.226.10">
    <property type="entry name" value="2-enoyl-CoA Hydratase, Chain A, domain 1"/>
    <property type="match status" value="1"/>
</dbReference>
<gene>
    <name evidence="4" type="ORF">CLV43_105329</name>
</gene>
<proteinExistence type="predicted"/>
<dbReference type="SUPFAM" id="SSF50129">
    <property type="entry name" value="GroES-like"/>
    <property type="match status" value="1"/>
</dbReference>
<dbReference type="PANTHER" id="PTHR44154">
    <property type="entry name" value="QUINONE OXIDOREDUCTASE"/>
    <property type="match status" value="1"/>
</dbReference>
<dbReference type="Pfam" id="PF00378">
    <property type="entry name" value="ECH_1"/>
    <property type="match status" value="1"/>
</dbReference>
<comment type="catalytic activity">
    <reaction evidence="2">
        <text>a (3S)-3-hydroxyacyl-CoA + NAD(+) = a 3-oxoacyl-CoA + NADH + H(+)</text>
        <dbReference type="Rhea" id="RHEA:22432"/>
        <dbReference type="ChEBI" id="CHEBI:15378"/>
        <dbReference type="ChEBI" id="CHEBI:57318"/>
        <dbReference type="ChEBI" id="CHEBI:57540"/>
        <dbReference type="ChEBI" id="CHEBI:57945"/>
        <dbReference type="ChEBI" id="CHEBI:90726"/>
        <dbReference type="EC" id="1.1.1.35"/>
    </reaction>
</comment>
<evidence type="ECO:0000256" key="2">
    <source>
        <dbReference type="ARBA" id="ARBA00049556"/>
    </source>
</evidence>
<dbReference type="Gene3D" id="3.90.180.10">
    <property type="entry name" value="Medium-chain alcohol dehydrogenases, catalytic domain"/>
    <property type="match status" value="1"/>
</dbReference>
<dbReference type="Proteomes" id="UP000239494">
    <property type="component" value="Unassembled WGS sequence"/>
</dbReference>
<dbReference type="InterPro" id="IPR029045">
    <property type="entry name" value="ClpP/crotonase-like_dom_sf"/>
</dbReference>
<evidence type="ECO:0000313" key="5">
    <source>
        <dbReference type="Proteomes" id="UP000239494"/>
    </source>
</evidence>
<dbReference type="CDD" id="cd08253">
    <property type="entry name" value="zeta_crystallin"/>
    <property type="match status" value="1"/>
</dbReference>
<sequence>MWKGFQGVRLTRQTLAEMEKPVIARVNGDCVGFGQSIMFGCDLIVAREHAVVADVHMDLQKIFGFDTVPGDGGGALVPLHMFPAKAMEYLLLAKPCTAAELARMGAINYAVPPEAATASPTPTSDQEPRLRAIVYTRPGTSDVLSLAERDVPEPGPGEVRVRLMRAGVNPTDWRFRVRPLSFDEVTPGQDGAGVVDAVGPQVADVAVGDRVWLILAQHQKPYGTAAEYVVQPTSHVVPLPDGVSFDVGASIGVPALTAHRALTVHDGGPSHLGPGAMAGLTVLVQGGAGAVGNAAVQLARWSGATVVTTVSSARKEALAKAAGAHHVVNYRQGDAESAIRAAAPDGVDVVVEVAPAQNNALDLAVLKTGGTVSIYAKHGGDEYSVPLLETYFKNLRYQYLVLYTLHAEALARATGDVTTAIATGGFRVGEDAGLPIHHFPLAEAAAAQDAVEQGAVGKVLLDVAEA</sequence>
<accession>A0A2T0T7F8</accession>
<dbReference type="InterPro" id="IPR020843">
    <property type="entry name" value="ER"/>
</dbReference>
<dbReference type="Pfam" id="PF08240">
    <property type="entry name" value="ADH_N"/>
    <property type="match status" value="1"/>
</dbReference>
<dbReference type="RefSeq" id="WP_106188579.1">
    <property type="nucleotide sequence ID" value="NZ_PVTF01000005.1"/>
</dbReference>
<reference evidence="4 5" key="1">
    <citation type="submission" date="2018-03" db="EMBL/GenBank/DDBJ databases">
        <title>Genomic Encyclopedia of Archaeal and Bacterial Type Strains, Phase II (KMG-II): from individual species to whole genera.</title>
        <authorList>
            <person name="Goeker M."/>
        </authorList>
    </citation>
    <scope>NUCLEOTIDE SEQUENCE [LARGE SCALE GENOMIC DNA]</scope>
    <source>
        <strain evidence="4 5">DSM 44720</strain>
    </source>
</reference>
<dbReference type="PANTHER" id="PTHR44154:SF1">
    <property type="entry name" value="QUINONE OXIDOREDUCTASE"/>
    <property type="match status" value="1"/>
</dbReference>
<keyword evidence="1" id="KW-0521">NADP</keyword>
<dbReference type="Pfam" id="PF00107">
    <property type="entry name" value="ADH_zinc_N"/>
    <property type="match status" value="1"/>
</dbReference>
<feature type="domain" description="Enoyl reductase (ER)" evidence="3">
    <location>
        <begin position="139"/>
        <end position="461"/>
    </location>
</feature>
<dbReference type="SMART" id="SM00829">
    <property type="entry name" value="PKS_ER"/>
    <property type="match status" value="1"/>
</dbReference>
<dbReference type="InterPro" id="IPR036291">
    <property type="entry name" value="NAD(P)-bd_dom_sf"/>
</dbReference>
<dbReference type="SUPFAM" id="SSF52096">
    <property type="entry name" value="ClpP/crotonase"/>
    <property type="match status" value="1"/>
</dbReference>
<evidence type="ECO:0000256" key="1">
    <source>
        <dbReference type="ARBA" id="ARBA00022857"/>
    </source>
</evidence>
<evidence type="ECO:0000259" key="3">
    <source>
        <dbReference type="SMART" id="SM00829"/>
    </source>
</evidence>
<dbReference type="InterPro" id="IPR051603">
    <property type="entry name" value="Zinc-ADH_QOR/CCCR"/>
</dbReference>
<keyword evidence="5" id="KW-1185">Reference proteome</keyword>
<protein>
    <submittedName>
        <fullName evidence="4">NADPH2:quinone reductase</fullName>
    </submittedName>
</protein>
<dbReference type="CDD" id="cd06558">
    <property type="entry name" value="crotonase-like"/>
    <property type="match status" value="1"/>
</dbReference>
<dbReference type="EMBL" id="PVTF01000005">
    <property type="protein sequence ID" value="PRY41571.1"/>
    <property type="molecule type" value="Genomic_DNA"/>
</dbReference>
<dbReference type="InterPro" id="IPR001753">
    <property type="entry name" value="Enoyl-CoA_hydra/iso"/>
</dbReference>
<comment type="caution">
    <text evidence="4">The sequence shown here is derived from an EMBL/GenBank/DDBJ whole genome shotgun (WGS) entry which is preliminary data.</text>
</comment>
<dbReference type="InterPro" id="IPR013149">
    <property type="entry name" value="ADH-like_C"/>
</dbReference>
<evidence type="ECO:0000313" key="4">
    <source>
        <dbReference type="EMBL" id="PRY41571.1"/>
    </source>
</evidence>
<dbReference type="OrthoDB" id="7355832at2"/>
<dbReference type="InterPro" id="IPR011032">
    <property type="entry name" value="GroES-like_sf"/>
</dbReference>
<name>A0A2T0T7F8_9PSEU</name>
<dbReference type="AlphaFoldDB" id="A0A2T0T7F8"/>
<dbReference type="GO" id="GO:0003857">
    <property type="term" value="F:(3S)-3-hydroxyacyl-CoA dehydrogenase (NAD+) activity"/>
    <property type="evidence" value="ECO:0007669"/>
    <property type="project" value="UniProtKB-EC"/>
</dbReference>